<dbReference type="InterPro" id="IPR019808">
    <property type="entry name" value="Histidine_triad_CS"/>
</dbReference>
<dbReference type="InterPro" id="IPR036265">
    <property type="entry name" value="HIT-like_sf"/>
</dbReference>
<dbReference type="AlphaFoldDB" id="A0A6P4DY72"/>
<dbReference type="InterPro" id="IPR032566">
    <property type="entry name" value="Znf-C2HE"/>
</dbReference>
<feature type="region of interest" description="Disordered" evidence="3">
    <location>
        <begin position="321"/>
        <end position="377"/>
    </location>
</feature>
<protein>
    <submittedName>
        <fullName evidence="7">Aprataxin-like protein</fullName>
    </submittedName>
</protein>
<sequence length="377" mass="43773">MSWQNGLIRDMVKQEYLIVSSKLGVVISDKFPKAMHHYLVLPLADIPSIFQLDRSHLPLLQELYRLAQNAVEIKGVRWEDFQVGFHAEPSLHRLHLHVISTDFVSPSLKTKKHWNSHNTELFVPYEKLYAQLEKENCFARLPKSLVEKLLSKPLICNQCEFVSDSLRDLKAHLYNHWQRKEVSKNPFQTPQMQQVENAFANLTCGPPINIKNQLNSNNPTLNIHAMNPPQSYKFNNRAPVYNPRGTMLSHGNLRNGPRFPPNQHHNQLRHPIFNRFRAPPPMHEFGISHYPSQAFAGQEAWPKNYKHNQNLQKPQNQLYRINNQNPNQNRPNLNQKNRNENKKTAKQKNQSKSADNLQNQEAHASPPQNNFNPDSTS</sequence>
<evidence type="ECO:0000256" key="2">
    <source>
        <dbReference type="ARBA" id="ARBA00023204"/>
    </source>
</evidence>
<dbReference type="Gene3D" id="3.30.428.10">
    <property type="entry name" value="HIT-like"/>
    <property type="match status" value="1"/>
</dbReference>
<dbReference type="GO" id="GO:0005634">
    <property type="term" value="C:nucleus"/>
    <property type="evidence" value="ECO:0007669"/>
    <property type="project" value="TreeGrafter"/>
</dbReference>
<dbReference type="RefSeq" id="XP_016970645.1">
    <property type="nucleotide sequence ID" value="XM_017115156.1"/>
</dbReference>
<dbReference type="GeneID" id="108038380"/>
<reference evidence="5" key="3">
    <citation type="submission" date="2025-05" db="UniProtKB">
        <authorList>
            <consortium name="EnsemblMetazoa"/>
        </authorList>
    </citation>
    <scope>IDENTIFICATION</scope>
</reference>
<dbReference type="PANTHER" id="PTHR12486:SF4">
    <property type="entry name" value="APRATAXIN"/>
    <property type="match status" value="1"/>
</dbReference>
<dbReference type="GO" id="GO:0003725">
    <property type="term" value="F:double-stranded RNA binding"/>
    <property type="evidence" value="ECO:0007669"/>
    <property type="project" value="TreeGrafter"/>
</dbReference>
<dbReference type="GO" id="GO:0000012">
    <property type="term" value="P:single strand break repair"/>
    <property type="evidence" value="ECO:0007669"/>
    <property type="project" value="TreeGrafter"/>
</dbReference>
<name>A0A6P4DY72_DRORH</name>
<dbReference type="Pfam" id="PF16278">
    <property type="entry name" value="zf-C2HE"/>
    <property type="match status" value="1"/>
</dbReference>
<dbReference type="GO" id="GO:0030983">
    <property type="term" value="F:mismatched DNA binding"/>
    <property type="evidence" value="ECO:0007669"/>
    <property type="project" value="TreeGrafter"/>
</dbReference>
<dbReference type="Pfam" id="PF11969">
    <property type="entry name" value="DcpS_C"/>
    <property type="match status" value="1"/>
</dbReference>
<dbReference type="GO" id="GO:0003697">
    <property type="term" value="F:single-stranded DNA binding"/>
    <property type="evidence" value="ECO:0007669"/>
    <property type="project" value="TreeGrafter"/>
</dbReference>
<feature type="compositionally biased region" description="Low complexity" evidence="3">
    <location>
        <begin position="322"/>
        <end position="336"/>
    </location>
</feature>
<evidence type="ECO:0000313" key="6">
    <source>
        <dbReference type="Proteomes" id="UP001652680"/>
    </source>
</evidence>
<dbReference type="EnsemblMetazoa" id="XM_017115156.2">
    <property type="protein sequence ID" value="XP_016970645.1"/>
    <property type="gene ID" value="LOC108038380"/>
</dbReference>
<dbReference type="PROSITE" id="PS00892">
    <property type="entry name" value="HIT_1"/>
    <property type="match status" value="1"/>
</dbReference>
<keyword evidence="2" id="KW-0234">DNA repair</keyword>
<dbReference type="OrthoDB" id="3512845at2759"/>
<feature type="compositionally biased region" description="Polar residues" evidence="3">
    <location>
        <begin position="347"/>
        <end position="377"/>
    </location>
</feature>
<reference evidence="7" key="2">
    <citation type="submission" date="2025-04" db="UniProtKB">
        <authorList>
            <consortium name="RefSeq"/>
        </authorList>
    </citation>
    <scope>IDENTIFICATION</scope>
</reference>
<evidence type="ECO:0000256" key="3">
    <source>
        <dbReference type="SAM" id="MobiDB-lite"/>
    </source>
</evidence>
<evidence type="ECO:0000313" key="5">
    <source>
        <dbReference type="EnsemblMetazoa" id="XP_016970645.1"/>
    </source>
</evidence>
<dbReference type="GO" id="GO:0033699">
    <property type="term" value="F:DNA 5'-adenosine monophosphate hydrolase activity"/>
    <property type="evidence" value="ECO:0007669"/>
    <property type="project" value="TreeGrafter"/>
</dbReference>
<proteinExistence type="predicted"/>
<feature type="domain" description="Aprataxin C2HE/C2H2/C2HC zinc finger" evidence="4">
    <location>
        <begin position="118"/>
        <end position="178"/>
    </location>
</feature>
<dbReference type="PANTHER" id="PTHR12486">
    <property type="entry name" value="APRATAXIN-RELATED"/>
    <property type="match status" value="1"/>
</dbReference>
<dbReference type="Proteomes" id="UP001652680">
    <property type="component" value="Unassembled WGS sequence"/>
</dbReference>
<keyword evidence="6" id="KW-1185">Reference proteome</keyword>
<dbReference type="FunFam" id="3.30.428.10:FF:000004">
    <property type="entry name" value="aprataxin isoform X2"/>
    <property type="match status" value="1"/>
</dbReference>
<keyword evidence="1" id="KW-0227">DNA damage</keyword>
<evidence type="ECO:0000256" key="1">
    <source>
        <dbReference type="ARBA" id="ARBA00022763"/>
    </source>
</evidence>
<organism evidence="7">
    <name type="scientific">Drosophila rhopaloa</name>
    <name type="common">Fruit fly</name>
    <dbReference type="NCBI Taxonomy" id="1041015"/>
    <lineage>
        <taxon>Eukaryota</taxon>
        <taxon>Metazoa</taxon>
        <taxon>Ecdysozoa</taxon>
        <taxon>Arthropoda</taxon>
        <taxon>Hexapoda</taxon>
        <taxon>Insecta</taxon>
        <taxon>Pterygota</taxon>
        <taxon>Neoptera</taxon>
        <taxon>Endopterygota</taxon>
        <taxon>Diptera</taxon>
        <taxon>Brachycera</taxon>
        <taxon>Muscomorpha</taxon>
        <taxon>Ephydroidea</taxon>
        <taxon>Drosophilidae</taxon>
        <taxon>Drosophila</taxon>
        <taxon>Sophophora</taxon>
    </lineage>
</organism>
<dbReference type="SUPFAM" id="SSF54197">
    <property type="entry name" value="HIT-like"/>
    <property type="match status" value="1"/>
</dbReference>
<gene>
    <name evidence="7" type="primary">LOC108038380</name>
    <name evidence="5" type="synonym">108038380</name>
</gene>
<dbReference type="GO" id="GO:1990165">
    <property type="term" value="F:single-strand break-containing DNA binding"/>
    <property type="evidence" value="ECO:0007669"/>
    <property type="project" value="TreeGrafter"/>
</dbReference>
<reference evidence="6" key="1">
    <citation type="journal article" date="2021" name="Elife">
        <title>Highly contiguous assemblies of 101 drosophilid genomes.</title>
        <authorList>
            <person name="Kim B.Y."/>
            <person name="Wang J.R."/>
            <person name="Miller D.E."/>
            <person name="Barmina O."/>
            <person name="Delaney E."/>
            <person name="Thompson A."/>
            <person name="Comeault A.A."/>
            <person name="Peede D."/>
            <person name="D'Agostino E.R."/>
            <person name="Pelaez J."/>
            <person name="Aguilar J.M."/>
            <person name="Haji D."/>
            <person name="Matsunaga T."/>
            <person name="Armstrong E.E."/>
            <person name="Zych M."/>
            <person name="Ogawa Y."/>
            <person name="Stamenkovic-Radak M."/>
            <person name="Jelic M."/>
            <person name="Veselinovic M.S."/>
            <person name="Tanaskovic M."/>
            <person name="Eric P."/>
            <person name="Gao J.J."/>
            <person name="Katoh T.K."/>
            <person name="Toda M.J."/>
            <person name="Watabe H."/>
            <person name="Watada M."/>
            <person name="Davis J.S."/>
            <person name="Moyle L.C."/>
            <person name="Manoli G."/>
            <person name="Bertolini E."/>
            <person name="Kostal V."/>
            <person name="Hawley R.S."/>
            <person name="Takahashi A."/>
            <person name="Jones C.D."/>
            <person name="Price D.K."/>
            <person name="Whiteman N."/>
            <person name="Kopp A."/>
            <person name="Matute D.R."/>
            <person name="Petrov D.A."/>
        </authorList>
    </citation>
    <scope>NUCLEOTIDE SEQUENCE [LARGE SCALE GENOMIC DNA]</scope>
</reference>
<evidence type="ECO:0000259" key="4">
    <source>
        <dbReference type="Pfam" id="PF16278"/>
    </source>
</evidence>
<evidence type="ECO:0000313" key="7">
    <source>
        <dbReference type="RefSeq" id="XP_016970645.1"/>
    </source>
</evidence>
<accession>A0A6P4DY72</accession>